<feature type="binding site" evidence="5">
    <location>
        <position position="220"/>
    </location>
    <ligand>
        <name>Zn(2+)</name>
        <dbReference type="ChEBI" id="CHEBI:29105"/>
        <label>1</label>
    </ligand>
</feature>
<dbReference type="PROSITE" id="PS50076">
    <property type="entry name" value="DNAJ_2"/>
    <property type="match status" value="1"/>
</dbReference>
<feature type="region of interest" description="Disordered" evidence="7">
    <location>
        <begin position="68"/>
        <end position="138"/>
    </location>
</feature>
<feature type="domain" description="J" evidence="8">
    <location>
        <begin position="5"/>
        <end position="70"/>
    </location>
</feature>
<dbReference type="HAMAP" id="MF_01152">
    <property type="entry name" value="DnaJ"/>
    <property type="match status" value="1"/>
</dbReference>
<comment type="subcellular location">
    <subcellularLocation>
        <location evidence="5">Cytoplasm</location>
    </subcellularLocation>
</comment>
<dbReference type="Pfam" id="PF00226">
    <property type="entry name" value="DnaJ"/>
    <property type="match status" value="1"/>
</dbReference>
<feature type="binding site" evidence="5">
    <location>
        <position position="203"/>
    </location>
    <ligand>
        <name>Zn(2+)</name>
        <dbReference type="ChEBI" id="CHEBI:29105"/>
        <label>2</label>
    </ligand>
</feature>
<sequence>MAGKDLYKVLGVDKKATPEEIKKAYRKLARQYHPDRNPDNASAEERFKEVQGAYDVLGDAEKRKQYDRGGLSSLFGGGAPGGPGGGPAGGFGGGAQDFGGISDILSNLFGNGPGGPGGGTSGRGGARRQRPERGRDVETSVQVTFQQAMDGVQVSLTVPTAQTCNTCHGTGAKPGTAPKVCPRCQGRGVEAQGQGVFSISTPCSQCGGGGTIIEDPCATCRGSGSIRTVKKYRVNIPPGVREGSKVRINGKGEPGTGGGPPGDLFVLTHVEASPIFDRKGDNVEVEVPITFPEAARGAEVEVPTLNGRKKLRVPPGTSSGTVQRLRGEGPPKLGTTGPPTRGDIHYRFVIDVPNDLSKEQSDAVEKLSKAMRGDPRSRLFAAAEAAAAAGRASEET</sequence>
<dbReference type="Pfam" id="PF00684">
    <property type="entry name" value="DnaJ_CXXCXGXG"/>
    <property type="match status" value="1"/>
</dbReference>
<evidence type="ECO:0000313" key="11">
    <source>
        <dbReference type="Proteomes" id="UP001056035"/>
    </source>
</evidence>
<dbReference type="CDD" id="cd10719">
    <property type="entry name" value="DnaJ_zf"/>
    <property type="match status" value="1"/>
</dbReference>
<feature type="zinc finger region" description="CR-type" evidence="6">
    <location>
        <begin position="151"/>
        <end position="229"/>
    </location>
</feature>
<dbReference type="NCBIfam" id="TIGR02349">
    <property type="entry name" value="DnaJ_bact"/>
    <property type="match status" value="1"/>
</dbReference>
<feature type="compositionally biased region" description="Low complexity" evidence="7">
    <location>
        <begin position="328"/>
        <end position="341"/>
    </location>
</feature>
<gene>
    <name evidence="5 10" type="primary">dnaJ</name>
    <name evidence="10" type="ORF">NBH00_01075</name>
</gene>
<dbReference type="GO" id="GO:0016491">
    <property type="term" value="F:oxidoreductase activity"/>
    <property type="evidence" value="ECO:0007669"/>
    <property type="project" value="UniProtKB-KW"/>
</dbReference>
<dbReference type="PANTHER" id="PTHR43096">
    <property type="entry name" value="DNAJ HOMOLOG 1, MITOCHONDRIAL-RELATED"/>
    <property type="match status" value="1"/>
</dbReference>
<evidence type="ECO:0000259" key="8">
    <source>
        <dbReference type="PROSITE" id="PS50076"/>
    </source>
</evidence>
<feature type="compositionally biased region" description="Gly residues" evidence="7">
    <location>
        <begin position="111"/>
        <end position="124"/>
    </location>
</feature>
<accession>A0ABY5DVY6</accession>
<dbReference type="Gene3D" id="2.10.230.10">
    <property type="entry name" value="Heat shock protein DnaJ, cysteine-rich domain"/>
    <property type="match status" value="1"/>
</dbReference>
<comment type="domain">
    <text evidence="5">The J domain is necessary and sufficient to stimulate DnaK ATPase activity. Zinc center 1 plays an important role in the autonomous, DnaK-independent chaperone activity of DnaJ. Zinc center 2 is essential for interaction with DnaK and for DnaJ activity.</text>
</comment>
<comment type="similarity">
    <text evidence="5">Belongs to the DnaJ family.</text>
</comment>
<keyword evidence="10" id="KW-0560">Oxidoreductase</keyword>
<keyword evidence="5" id="KW-0235">DNA replication</keyword>
<keyword evidence="5" id="KW-0963">Cytoplasm</keyword>
<evidence type="ECO:0000256" key="6">
    <source>
        <dbReference type="PROSITE-ProRule" id="PRU00546"/>
    </source>
</evidence>
<feature type="domain" description="CR-type" evidence="9">
    <location>
        <begin position="151"/>
        <end position="229"/>
    </location>
</feature>
<feature type="binding site" evidence="5">
    <location>
        <position position="184"/>
    </location>
    <ligand>
        <name>Zn(2+)</name>
        <dbReference type="ChEBI" id="CHEBI:29105"/>
        <label>2</label>
    </ligand>
</feature>
<dbReference type="PRINTS" id="PR00625">
    <property type="entry name" value="JDOMAIN"/>
</dbReference>
<dbReference type="SUPFAM" id="SSF57938">
    <property type="entry name" value="DnaJ/Hsp40 cysteine-rich domain"/>
    <property type="match status" value="1"/>
</dbReference>
<dbReference type="SMART" id="SM00271">
    <property type="entry name" value="DnaJ"/>
    <property type="match status" value="1"/>
</dbReference>
<evidence type="ECO:0000256" key="2">
    <source>
        <dbReference type="ARBA" id="ARBA00022737"/>
    </source>
</evidence>
<feature type="binding site" evidence="5">
    <location>
        <position position="217"/>
    </location>
    <ligand>
        <name>Zn(2+)</name>
        <dbReference type="ChEBI" id="CHEBI:29105"/>
        <label>1</label>
    </ligand>
</feature>
<dbReference type="InterPro" id="IPR001623">
    <property type="entry name" value="DnaJ_domain"/>
</dbReference>
<dbReference type="PROSITE" id="PS51188">
    <property type="entry name" value="ZF_CR"/>
    <property type="match status" value="1"/>
</dbReference>
<dbReference type="Gene3D" id="2.60.260.20">
    <property type="entry name" value="Urease metallochaperone UreE, N-terminal domain"/>
    <property type="match status" value="2"/>
</dbReference>
<feature type="compositionally biased region" description="Gly residues" evidence="7">
    <location>
        <begin position="75"/>
        <end position="97"/>
    </location>
</feature>
<keyword evidence="3 5" id="KW-0863">Zinc-finger</keyword>
<feature type="repeat" description="CXXCXGXG motif" evidence="5">
    <location>
        <begin position="203"/>
        <end position="210"/>
    </location>
</feature>
<dbReference type="Pfam" id="PF01556">
    <property type="entry name" value="DnaJ_C"/>
    <property type="match status" value="1"/>
</dbReference>
<comment type="cofactor">
    <cofactor evidence="5">
        <name>Zn(2+)</name>
        <dbReference type="ChEBI" id="CHEBI:29105"/>
    </cofactor>
    <text evidence="5">Binds 2 Zn(2+) ions per monomer.</text>
</comment>
<dbReference type="SUPFAM" id="SSF46565">
    <property type="entry name" value="Chaperone J-domain"/>
    <property type="match status" value="1"/>
</dbReference>
<feature type="binding site" evidence="5">
    <location>
        <position position="167"/>
    </location>
    <ligand>
        <name>Zn(2+)</name>
        <dbReference type="ChEBI" id="CHEBI:29105"/>
        <label>1</label>
    </ligand>
</feature>
<dbReference type="EMBL" id="CP098502">
    <property type="protein sequence ID" value="UTI64815.1"/>
    <property type="molecule type" value="Genomic_DNA"/>
</dbReference>
<feature type="repeat" description="CXXCXGXG motif" evidence="5">
    <location>
        <begin position="164"/>
        <end position="171"/>
    </location>
</feature>
<dbReference type="CDD" id="cd10747">
    <property type="entry name" value="DnaJ_C"/>
    <property type="match status" value="1"/>
</dbReference>
<feature type="binding site" evidence="5">
    <location>
        <position position="206"/>
    </location>
    <ligand>
        <name>Zn(2+)</name>
        <dbReference type="ChEBI" id="CHEBI:29105"/>
        <label>2</label>
    </ligand>
</feature>
<dbReference type="SUPFAM" id="SSF49493">
    <property type="entry name" value="HSP40/DnaJ peptide-binding domain"/>
    <property type="match status" value="2"/>
</dbReference>
<protein>
    <recommendedName>
        <fullName evidence="5">Chaperone protein DnaJ</fullName>
    </recommendedName>
</protein>
<dbReference type="PROSITE" id="PS00636">
    <property type="entry name" value="DNAJ_1"/>
    <property type="match status" value="1"/>
</dbReference>
<evidence type="ECO:0000256" key="4">
    <source>
        <dbReference type="ARBA" id="ARBA00022833"/>
    </source>
</evidence>
<dbReference type="CDD" id="cd06257">
    <property type="entry name" value="DnaJ"/>
    <property type="match status" value="1"/>
</dbReference>
<keyword evidence="4 5" id="KW-0862">Zinc</keyword>
<dbReference type="NCBIfam" id="NF008035">
    <property type="entry name" value="PRK10767.1"/>
    <property type="match status" value="1"/>
</dbReference>
<dbReference type="RefSeq" id="WP_254571513.1">
    <property type="nucleotide sequence ID" value="NZ_CP098502.1"/>
</dbReference>
<dbReference type="InterPro" id="IPR008971">
    <property type="entry name" value="HSP40/DnaJ_pept-bd"/>
</dbReference>
<keyword evidence="5" id="KW-0346">Stress response</keyword>
<dbReference type="Gene3D" id="1.10.287.110">
    <property type="entry name" value="DnaJ domain"/>
    <property type="match status" value="1"/>
</dbReference>
<feature type="repeat" description="CXXCXGXG motif" evidence="5">
    <location>
        <begin position="217"/>
        <end position="224"/>
    </location>
</feature>
<keyword evidence="11" id="KW-1185">Reference proteome</keyword>
<feature type="binding site" evidence="5">
    <location>
        <position position="164"/>
    </location>
    <ligand>
        <name>Zn(2+)</name>
        <dbReference type="ChEBI" id="CHEBI:29105"/>
        <label>1</label>
    </ligand>
</feature>
<evidence type="ECO:0000256" key="1">
    <source>
        <dbReference type="ARBA" id="ARBA00022723"/>
    </source>
</evidence>
<dbReference type="Proteomes" id="UP001056035">
    <property type="component" value="Chromosome"/>
</dbReference>
<dbReference type="InterPro" id="IPR018253">
    <property type="entry name" value="DnaJ_domain_CS"/>
</dbReference>
<dbReference type="InterPro" id="IPR036410">
    <property type="entry name" value="HSP_DnaJ_Cys-rich_dom_sf"/>
</dbReference>
<feature type="compositionally biased region" description="Basic and acidic residues" evidence="7">
    <location>
        <begin position="129"/>
        <end position="138"/>
    </location>
</feature>
<reference evidence="10 11" key="1">
    <citation type="submission" date="2022-06" db="EMBL/GenBank/DDBJ databases">
        <title>Paraconexibacter antarcticus.</title>
        <authorList>
            <person name="Kim C.S."/>
        </authorList>
    </citation>
    <scope>NUCLEOTIDE SEQUENCE [LARGE SCALE GENOMIC DNA]</scope>
    <source>
        <strain evidence="10 11">02-257</strain>
    </source>
</reference>
<feature type="region of interest" description="Disordered" evidence="7">
    <location>
        <begin position="308"/>
        <end position="342"/>
    </location>
</feature>
<name>A0ABY5DVY6_9ACTN</name>
<feature type="repeat" description="CXXCXGXG motif" evidence="5">
    <location>
        <begin position="181"/>
        <end position="188"/>
    </location>
</feature>
<keyword evidence="1 5" id="KW-0479">Metal-binding</keyword>
<evidence type="ECO:0000313" key="10">
    <source>
        <dbReference type="EMBL" id="UTI64815.1"/>
    </source>
</evidence>
<organism evidence="10 11">
    <name type="scientific">Paraconexibacter antarcticus</name>
    <dbReference type="NCBI Taxonomy" id="2949664"/>
    <lineage>
        <taxon>Bacteria</taxon>
        <taxon>Bacillati</taxon>
        <taxon>Actinomycetota</taxon>
        <taxon>Thermoleophilia</taxon>
        <taxon>Solirubrobacterales</taxon>
        <taxon>Paraconexibacteraceae</taxon>
        <taxon>Paraconexibacter</taxon>
    </lineage>
</organism>
<feature type="binding site" evidence="5">
    <location>
        <position position="181"/>
    </location>
    <ligand>
        <name>Zn(2+)</name>
        <dbReference type="ChEBI" id="CHEBI:29105"/>
        <label>2</label>
    </ligand>
</feature>
<dbReference type="InterPro" id="IPR036869">
    <property type="entry name" value="J_dom_sf"/>
</dbReference>
<dbReference type="InterPro" id="IPR001305">
    <property type="entry name" value="HSP_DnaJ_Cys-rich_dom"/>
</dbReference>
<keyword evidence="2 5" id="KW-0677">Repeat</keyword>
<evidence type="ECO:0000259" key="9">
    <source>
        <dbReference type="PROSITE" id="PS51188"/>
    </source>
</evidence>
<comment type="function">
    <text evidence="5">Participates actively in the response to hyperosmotic and heat shock by preventing the aggregation of stress-denatured proteins and by disaggregating proteins, also in an autonomous, DnaK-independent fashion. Unfolded proteins bind initially to DnaJ; upon interaction with the DnaJ-bound protein, DnaK hydrolyzes its bound ATP, resulting in the formation of a stable complex. GrpE releases ADP from DnaK; ATP binding to DnaK triggers the release of the substrate protein, thus completing the reaction cycle. Several rounds of ATP-dependent interactions between DnaJ, DnaK and GrpE are required for fully efficient folding. Also involved, together with DnaK and GrpE, in the DNA replication of plasmids through activation of initiation proteins.</text>
</comment>
<proteinExistence type="inferred from homology"/>
<evidence type="ECO:0000256" key="7">
    <source>
        <dbReference type="SAM" id="MobiDB-lite"/>
    </source>
</evidence>
<keyword evidence="5" id="KW-0143">Chaperone</keyword>
<comment type="subunit">
    <text evidence="5">Homodimer.</text>
</comment>
<evidence type="ECO:0000256" key="5">
    <source>
        <dbReference type="HAMAP-Rule" id="MF_01152"/>
    </source>
</evidence>
<dbReference type="InterPro" id="IPR002939">
    <property type="entry name" value="DnaJ_C"/>
</dbReference>
<dbReference type="InterPro" id="IPR012724">
    <property type="entry name" value="DnaJ"/>
</dbReference>
<dbReference type="PANTHER" id="PTHR43096:SF10">
    <property type="entry name" value="CHAPERONE PROTEIN DNAJ A6, CHLOROPLASTIC"/>
    <property type="match status" value="1"/>
</dbReference>
<evidence type="ECO:0000256" key="3">
    <source>
        <dbReference type="ARBA" id="ARBA00022771"/>
    </source>
</evidence>